<feature type="region of interest" description="Disordered" evidence="1">
    <location>
        <begin position="1"/>
        <end position="24"/>
    </location>
</feature>
<dbReference type="AlphaFoldDB" id="A0A9N7RP42"/>
<evidence type="ECO:0000313" key="3">
    <source>
        <dbReference type="EMBL" id="CAA0838557.1"/>
    </source>
</evidence>
<proteinExistence type="predicted"/>
<feature type="compositionally biased region" description="Basic residues" evidence="1">
    <location>
        <begin position="1"/>
        <end position="21"/>
    </location>
</feature>
<evidence type="ECO:0000313" key="4">
    <source>
        <dbReference type="Proteomes" id="UP001153555"/>
    </source>
</evidence>
<dbReference type="InterPro" id="IPR025398">
    <property type="entry name" value="DUF4371"/>
</dbReference>
<gene>
    <name evidence="3" type="ORF">SHERM_05165</name>
</gene>
<protein>
    <recommendedName>
        <fullName evidence="2">DUF4371 domain-containing protein</fullName>
    </recommendedName>
</protein>
<dbReference type="Proteomes" id="UP001153555">
    <property type="component" value="Unassembled WGS sequence"/>
</dbReference>
<evidence type="ECO:0000259" key="2">
    <source>
        <dbReference type="Pfam" id="PF14291"/>
    </source>
</evidence>
<sequence>MPKQSKHLQKPKQSKQKHKKVREAEHEKFGHVVFSKTGYDNWRNAANRGFPVHCRAVNGCHNKARKCADDFRNQRTSISRNFQSNTIDAEKRYEVRVTAALDIARFLIAQGHAFRGHDESATSLNKGNFSEMLDWYKKRNSEVRAAFDDYCPQNAKTTSHQIQKDLTESCAKEISKVIKDEIGDNLFSVLIDESRDISIAEQMAVIVRFVNKDGMVVERFLGLKHVEDTTSNALKKSLLEMLAKEEILQKLESGEIFSGKGKHQRTNLVRAGETRWGSHLTTLARIEMMWNSVVKVLSMIHEDERNTSRAGGLVHKIESFSFVLNMKLMLKVLRITNELSQLLQRKDQNIVQAMSLLIDVKTRLMSLRNDGWEPLLDEVKSFCTEKMIPIPNLDESIPRWGRSRLDGNLITQEHHYRVDTFLAAIDAIITEMDHRFNEVSSELLVCFSCLDPRDSFSKFDVEKIARLTEIYYEDFSDLDRSNIRE</sequence>
<dbReference type="InterPro" id="IPR012337">
    <property type="entry name" value="RNaseH-like_sf"/>
</dbReference>
<reference evidence="3" key="1">
    <citation type="submission" date="2019-12" db="EMBL/GenBank/DDBJ databases">
        <authorList>
            <person name="Scholes J."/>
        </authorList>
    </citation>
    <scope>NUCLEOTIDE SEQUENCE</scope>
</reference>
<name>A0A9N7RP42_STRHE</name>
<dbReference type="InterPro" id="IPR055298">
    <property type="entry name" value="AtLOH3-like"/>
</dbReference>
<evidence type="ECO:0000256" key="1">
    <source>
        <dbReference type="SAM" id="MobiDB-lite"/>
    </source>
</evidence>
<dbReference type="SUPFAM" id="SSF53098">
    <property type="entry name" value="Ribonuclease H-like"/>
    <property type="match status" value="1"/>
</dbReference>
<dbReference type="OrthoDB" id="1729623at2759"/>
<feature type="domain" description="DUF4371" evidence="2">
    <location>
        <begin position="34"/>
        <end position="257"/>
    </location>
</feature>
<dbReference type="PANTHER" id="PTHR11697:SF230">
    <property type="entry name" value="ZINC FINGER, MYM DOMAIN CONTAINING 1"/>
    <property type="match status" value="1"/>
</dbReference>
<dbReference type="Pfam" id="PF14291">
    <property type="entry name" value="DUF4371"/>
    <property type="match status" value="1"/>
</dbReference>
<organism evidence="3 4">
    <name type="scientific">Striga hermonthica</name>
    <name type="common">Purple witchweed</name>
    <name type="synonym">Buchnera hermonthica</name>
    <dbReference type="NCBI Taxonomy" id="68872"/>
    <lineage>
        <taxon>Eukaryota</taxon>
        <taxon>Viridiplantae</taxon>
        <taxon>Streptophyta</taxon>
        <taxon>Embryophyta</taxon>
        <taxon>Tracheophyta</taxon>
        <taxon>Spermatophyta</taxon>
        <taxon>Magnoliopsida</taxon>
        <taxon>eudicotyledons</taxon>
        <taxon>Gunneridae</taxon>
        <taxon>Pentapetalae</taxon>
        <taxon>asterids</taxon>
        <taxon>lamiids</taxon>
        <taxon>Lamiales</taxon>
        <taxon>Orobanchaceae</taxon>
        <taxon>Buchnereae</taxon>
        <taxon>Striga</taxon>
    </lineage>
</organism>
<comment type="caution">
    <text evidence="3">The sequence shown here is derived from an EMBL/GenBank/DDBJ whole genome shotgun (WGS) entry which is preliminary data.</text>
</comment>
<dbReference type="PANTHER" id="PTHR11697">
    <property type="entry name" value="GENERAL TRANSCRIPTION FACTOR 2-RELATED ZINC FINGER PROTEIN"/>
    <property type="match status" value="1"/>
</dbReference>
<keyword evidence="4" id="KW-1185">Reference proteome</keyword>
<dbReference type="EMBL" id="CACSLK010030875">
    <property type="protein sequence ID" value="CAA0838557.1"/>
    <property type="molecule type" value="Genomic_DNA"/>
</dbReference>
<accession>A0A9N7RP42</accession>